<protein>
    <submittedName>
        <fullName evidence="1">Uncharacterized protein</fullName>
    </submittedName>
</protein>
<sequence>ESLPAAQRDSNISCPDKAIYITGYDKLPSPFFQNKMYSFTSAAYLLEYIDLLSVNVNYEQAAVCHRVFLCMWWYKCFTAFRNKNQVEKLKTLAENMKYNIITQLHN</sequence>
<evidence type="ECO:0000313" key="2">
    <source>
        <dbReference type="Proteomes" id="UP000261360"/>
    </source>
</evidence>
<keyword evidence="2" id="KW-1185">Reference proteome</keyword>
<dbReference type="Proteomes" id="UP000261360">
    <property type="component" value="Unplaced"/>
</dbReference>
<reference evidence="1" key="2">
    <citation type="submission" date="2025-09" db="UniProtKB">
        <authorList>
            <consortium name="Ensembl"/>
        </authorList>
    </citation>
    <scope>IDENTIFICATION</scope>
</reference>
<reference evidence="1" key="1">
    <citation type="submission" date="2025-08" db="UniProtKB">
        <authorList>
            <consortium name="Ensembl"/>
        </authorList>
    </citation>
    <scope>IDENTIFICATION</scope>
</reference>
<dbReference type="AlphaFoldDB" id="A0A3B4WHH4"/>
<dbReference type="Ensembl" id="ENSSLDT00000004149.1">
    <property type="protein sequence ID" value="ENSSLDP00000004014.1"/>
    <property type="gene ID" value="ENSSLDG00000003187.1"/>
</dbReference>
<name>A0A3B4WHH4_SERLL</name>
<evidence type="ECO:0000313" key="1">
    <source>
        <dbReference type="Ensembl" id="ENSSLDP00000004014.1"/>
    </source>
</evidence>
<proteinExistence type="predicted"/>
<organism evidence="1 2">
    <name type="scientific">Seriola lalandi dorsalis</name>
    <dbReference type="NCBI Taxonomy" id="1841481"/>
    <lineage>
        <taxon>Eukaryota</taxon>
        <taxon>Metazoa</taxon>
        <taxon>Chordata</taxon>
        <taxon>Craniata</taxon>
        <taxon>Vertebrata</taxon>
        <taxon>Euteleostomi</taxon>
        <taxon>Actinopterygii</taxon>
        <taxon>Neopterygii</taxon>
        <taxon>Teleostei</taxon>
        <taxon>Neoteleostei</taxon>
        <taxon>Acanthomorphata</taxon>
        <taxon>Carangaria</taxon>
        <taxon>Carangiformes</taxon>
        <taxon>Carangidae</taxon>
        <taxon>Seriola</taxon>
    </lineage>
</organism>
<accession>A0A3B4WHH4</accession>